<dbReference type="Proteomes" id="UP000799776">
    <property type="component" value="Unassembled WGS sequence"/>
</dbReference>
<evidence type="ECO:0000313" key="3">
    <source>
        <dbReference type="Proteomes" id="UP000799776"/>
    </source>
</evidence>
<organism evidence="2 3">
    <name type="scientific">Saccharata proteae CBS 121410</name>
    <dbReference type="NCBI Taxonomy" id="1314787"/>
    <lineage>
        <taxon>Eukaryota</taxon>
        <taxon>Fungi</taxon>
        <taxon>Dikarya</taxon>
        <taxon>Ascomycota</taxon>
        <taxon>Pezizomycotina</taxon>
        <taxon>Dothideomycetes</taxon>
        <taxon>Dothideomycetes incertae sedis</taxon>
        <taxon>Botryosphaeriales</taxon>
        <taxon>Saccharataceae</taxon>
        <taxon>Saccharata</taxon>
    </lineage>
</organism>
<evidence type="ECO:0000259" key="1">
    <source>
        <dbReference type="SMART" id="SM00672"/>
    </source>
</evidence>
<dbReference type="EMBL" id="ML978711">
    <property type="protein sequence ID" value="KAF2091843.1"/>
    <property type="molecule type" value="Genomic_DNA"/>
</dbReference>
<keyword evidence="3" id="KW-1185">Reference proteome</keyword>
<dbReference type="InterPro" id="IPR006598">
    <property type="entry name" value="CAP10"/>
</dbReference>
<proteinExistence type="predicted"/>
<dbReference type="Pfam" id="PF05686">
    <property type="entry name" value="Glyco_transf_90"/>
    <property type="match status" value="1"/>
</dbReference>
<comment type="caution">
    <text evidence="2">The sequence shown here is derived from an EMBL/GenBank/DDBJ whole genome shotgun (WGS) entry which is preliminary data.</text>
</comment>
<gene>
    <name evidence="2" type="ORF">K490DRAFT_70587</name>
</gene>
<dbReference type="PANTHER" id="PTHR12203">
    <property type="entry name" value="KDEL LYS-ASP-GLU-LEU CONTAINING - RELATED"/>
    <property type="match status" value="1"/>
</dbReference>
<dbReference type="OrthoDB" id="541052at2759"/>
<dbReference type="InterPro" id="IPR051091">
    <property type="entry name" value="O-Glucosyltr/Glycosyltrsf_90"/>
</dbReference>
<sequence>MSVTIRTLHRSSTYYHIESYEPPEPQLQVEQPTGPLKPLPISTDKSHPVDQLVRTAADEFQHILSRQSQTLDDAVVEYRRRYGIPPPPNFDRWFAFAKKNDVQMIDEYDTIYHSLLPFWALKPATIRARVKEALGHGDNALIGLLIRDGQAIHIDGGQEWQQEATLGMLKGFVGFLPDMDIAFNIHDEPRVVVPHDELSRLVKIAKDERMPAAFANKQPVNAFSARPKDMNNGKRIEEVKYTRFNQFAHQATWTHSRLSCPPDSPARSLDEQPTDNLTAYAISELGFVYNQTAFTDICYSPSFSSSFGFFDRPNAFNLVQELFPIFSQSKISSYQDILYPSPWYWYGKVTYDESLDPSWEDKQDSLYWRGSTTGGFSRNGGWRRQHRQHVVQRLNEPGRAQIMTQRDKNSEKSSPAWTTQEVARKDYAELINVAFSHVGQCDPGDCDAQKEFFHLVTGEDQQAAWNYKHLLDMDGNAFSGRFYAFLQSKSLVYKMAVFREWHSEWLRPWVHYVPMSLRGNEWLETVRYFSGEQKGKEQAVRMAGQGREWAGRVLRKVDFEAWFFRLLLE</sequence>
<feature type="domain" description="Glycosyl transferase CAP10" evidence="1">
    <location>
        <begin position="299"/>
        <end position="569"/>
    </location>
</feature>
<reference evidence="2" key="1">
    <citation type="journal article" date="2020" name="Stud. Mycol.">
        <title>101 Dothideomycetes genomes: a test case for predicting lifestyles and emergence of pathogens.</title>
        <authorList>
            <person name="Haridas S."/>
            <person name="Albert R."/>
            <person name="Binder M."/>
            <person name="Bloem J."/>
            <person name="Labutti K."/>
            <person name="Salamov A."/>
            <person name="Andreopoulos B."/>
            <person name="Baker S."/>
            <person name="Barry K."/>
            <person name="Bills G."/>
            <person name="Bluhm B."/>
            <person name="Cannon C."/>
            <person name="Castanera R."/>
            <person name="Culley D."/>
            <person name="Daum C."/>
            <person name="Ezra D."/>
            <person name="Gonzalez J."/>
            <person name="Henrissat B."/>
            <person name="Kuo A."/>
            <person name="Liang C."/>
            <person name="Lipzen A."/>
            <person name="Lutzoni F."/>
            <person name="Magnuson J."/>
            <person name="Mondo S."/>
            <person name="Nolan M."/>
            <person name="Ohm R."/>
            <person name="Pangilinan J."/>
            <person name="Park H.-J."/>
            <person name="Ramirez L."/>
            <person name="Alfaro M."/>
            <person name="Sun H."/>
            <person name="Tritt A."/>
            <person name="Yoshinaga Y."/>
            <person name="Zwiers L.-H."/>
            <person name="Turgeon B."/>
            <person name="Goodwin S."/>
            <person name="Spatafora J."/>
            <person name="Crous P."/>
            <person name="Grigoriev I."/>
        </authorList>
    </citation>
    <scope>NUCLEOTIDE SEQUENCE</scope>
    <source>
        <strain evidence="2">CBS 121410</strain>
    </source>
</reference>
<accession>A0A9P4LZW2</accession>
<evidence type="ECO:0000313" key="2">
    <source>
        <dbReference type="EMBL" id="KAF2091843.1"/>
    </source>
</evidence>
<protein>
    <submittedName>
        <fullName evidence="2">Glycosyltransferase family 90 protein</fullName>
    </submittedName>
</protein>
<dbReference type="PANTHER" id="PTHR12203:SF104">
    <property type="entry name" value="PROTEIN CAP1, PUTATIVE (AFU_ORTHOLOGUE AFUA_1G05595)-RELATED"/>
    <property type="match status" value="1"/>
</dbReference>
<name>A0A9P4LZW2_9PEZI</name>
<dbReference type="AlphaFoldDB" id="A0A9P4LZW2"/>
<dbReference type="SMART" id="SM00672">
    <property type="entry name" value="CAP10"/>
    <property type="match status" value="1"/>
</dbReference>